<evidence type="ECO:0000313" key="8">
    <source>
        <dbReference type="Proteomes" id="UP001220324"/>
    </source>
</evidence>
<dbReference type="InterPro" id="IPR036864">
    <property type="entry name" value="Zn2-C6_fun-type_DNA-bd_sf"/>
</dbReference>
<keyword evidence="2" id="KW-0805">Transcription regulation</keyword>
<dbReference type="GO" id="GO:0000981">
    <property type="term" value="F:DNA-binding transcription factor activity, RNA polymerase II-specific"/>
    <property type="evidence" value="ECO:0007669"/>
    <property type="project" value="InterPro"/>
</dbReference>
<feature type="domain" description="Zn(2)-C6 fungal-type" evidence="6">
    <location>
        <begin position="11"/>
        <end position="44"/>
    </location>
</feature>
<gene>
    <name evidence="7" type="ORF">N7494_003215</name>
</gene>
<dbReference type="PANTHER" id="PTHR47425:SF2">
    <property type="entry name" value="FARB-RELATED"/>
    <property type="match status" value="1"/>
</dbReference>
<dbReference type="GO" id="GO:0006351">
    <property type="term" value="P:DNA-templated transcription"/>
    <property type="evidence" value="ECO:0007669"/>
    <property type="project" value="InterPro"/>
</dbReference>
<dbReference type="InterPro" id="IPR007219">
    <property type="entry name" value="XnlR_reg_dom"/>
</dbReference>
<dbReference type="GO" id="GO:0003677">
    <property type="term" value="F:DNA binding"/>
    <property type="evidence" value="ECO:0007669"/>
    <property type="project" value="UniProtKB-KW"/>
</dbReference>
<proteinExistence type="predicted"/>
<dbReference type="SUPFAM" id="SSF57701">
    <property type="entry name" value="Zn2/Cys6 DNA-binding domain"/>
    <property type="match status" value="1"/>
</dbReference>
<dbReference type="InterPro" id="IPR052761">
    <property type="entry name" value="Fungal_Detox/Toxin_TFs"/>
</dbReference>
<dbReference type="PROSITE" id="PS00463">
    <property type="entry name" value="ZN2_CY6_FUNGAL_1"/>
    <property type="match status" value="1"/>
</dbReference>
<evidence type="ECO:0000313" key="7">
    <source>
        <dbReference type="EMBL" id="KAJ5545630.1"/>
    </source>
</evidence>
<dbReference type="PROSITE" id="PS50048">
    <property type="entry name" value="ZN2_CY6_FUNGAL_2"/>
    <property type="match status" value="1"/>
</dbReference>
<evidence type="ECO:0000256" key="1">
    <source>
        <dbReference type="ARBA" id="ARBA00022723"/>
    </source>
</evidence>
<comment type="caution">
    <text evidence="7">The sequence shown here is derived from an EMBL/GenBank/DDBJ whole genome shotgun (WGS) entry which is preliminary data.</text>
</comment>
<evidence type="ECO:0000256" key="4">
    <source>
        <dbReference type="ARBA" id="ARBA00023163"/>
    </source>
</evidence>
<organism evidence="7 8">
    <name type="scientific">Penicillium frequentans</name>
    <dbReference type="NCBI Taxonomy" id="3151616"/>
    <lineage>
        <taxon>Eukaryota</taxon>
        <taxon>Fungi</taxon>
        <taxon>Dikarya</taxon>
        <taxon>Ascomycota</taxon>
        <taxon>Pezizomycotina</taxon>
        <taxon>Eurotiomycetes</taxon>
        <taxon>Eurotiomycetidae</taxon>
        <taxon>Eurotiales</taxon>
        <taxon>Aspergillaceae</taxon>
        <taxon>Penicillium</taxon>
    </lineage>
</organism>
<dbReference type="Proteomes" id="UP001220324">
    <property type="component" value="Unassembled WGS sequence"/>
</dbReference>
<dbReference type="CDD" id="cd12148">
    <property type="entry name" value="fungal_TF_MHR"/>
    <property type="match status" value="1"/>
</dbReference>
<dbReference type="CDD" id="cd00067">
    <property type="entry name" value="GAL4"/>
    <property type="match status" value="1"/>
</dbReference>
<dbReference type="EMBL" id="JAQIZZ010000003">
    <property type="protein sequence ID" value="KAJ5545630.1"/>
    <property type="molecule type" value="Genomic_DNA"/>
</dbReference>
<dbReference type="InterPro" id="IPR001138">
    <property type="entry name" value="Zn2Cys6_DnaBD"/>
</dbReference>
<keyword evidence="5" id="KW-0539">Nucleus</keyword>
<sequence length="495" mass="56300">MLRRTRRAPTACSWCHHRKVRCDASISGSPCTRCRQDCRTDCVLRRNLPKQSKPSHEITYPEEQPAGLTPHDGVDFFAQGQVGQLDHSYHFMGIDNPPPEQTSISAHVAIIDIDKHGFLCTQNLKCLPSEDINYLFIKGSLNIPNHNTTKKLVESYFKRIHPMLPVLDEAQFWRAIGGDPAEKISLFVFQALVFAISPFVSLDTLYECGFVDKRDARKQLYNRAKLLFDLKVEMKPSAKAQGAVLLTHHTSAIAPLAGSLWLTSSIENAMLIDAQPSLVEDHVSDHMKKRLWWSILLRDRSLCIGLRRRPQVTSINLHGCRNWLREHDFEDEMHHSEVYDYQTKLILLSALQEQCTLAILLTDLVSFIFNPRLTPTASYSKEEFESQMVTLNKIKNSLVQWHSKAKYPPDSRGNRCPQPSAALKNMTFMYYHAARVDLAQYAALLIEEYPTLPSHKYQQALMGVGRDLKGGIDGLSRIMEYFSLTGHVDNLPLSV</sequence>
<keyword evidence="8" id="KW-1185">Reference proteome</keyword>
<evidence type="ECO:0000259" key="6">
    <source>
        <dbReference type="PROSITE" id="PS50048"/>
    </source>
</evidence>
<evidence type="ECO:0000256" key="2">
    <source>
        <dbReference type="ARBA" id="ARBA00023015"/>
    </source>
</evidence>
<accession>A0AAD6CYC4</accession>
<protein>
    <recommendedName>
        <fullName evidence="6">Zn(2)-C6 fungal-type domain-containing protein</fullName>
    </recommendedName>
</protein>
<dbReference type="Pfam" id="PF04082">
    <property type="entry name" value="Fungal_trans"/>
    <property type="match status" value="1"/>
</dbReference>
<dbReference type="Gene3D" id="4.10.240.10">
    <property type="entry name" value="Zn(2)-C6 fungal-type DNA-binding domain"/>
    <property type="match status" value="1"/>
</dbReference>
<keyword evidence="1" id="KW-0479">Metal-binding</keyword>
<dbReference type="AlphaFoldDB" id="A0AAD6CYC4"/>
<keyword evidence="4" id="KW-0804">Transcription</keyword>
<evidence type="ECO:0000256" key="5">
    <source>
        <dbReference type="ARBA" id="ARBA00023242"/>
    </source>
</evidence>
<keyword evidence="3" id="KW-0238">DNA-binding</keyword>
<evidence type="ECO:0000256" key="3">
    <source>
        <dbReference type="ARBA" id="ARBA00023125"/>
    </source>
</evidence>
<dbReference type="GO" id="GO:0008270">
    <property type="term" value="F:zinc ion binding"/>
    <property type="evidence" value="ECO:0007669"/>
    <property type="project" value="InterPro"/>
</dbReference>
<name>A0AAD6CYC4_9EURO</name>
<dbReference type="PANTHER" id="PTHR47425">
    <property type="entry name" value="FARB-RELATED"/>
    <property type="match status" value="1"/>
</dbReference>
<reference evidence="7 8" key="1">
    <citation type="journal article" date="2023" name="IMA Fungus">
        <title>Comparative genomic study of the Penicillium genus elucidates a diverse pangenome and 15 lateral gene transfer events.</title>
        <authorList>
            <person name="Petersen C."/>
            <person name="Sorensen T."/>
            <person name="Nielsen M.R."/>
            <person name="Sondergaard T.E."/>
            <person name="Sorensen J.L."/>
            <person name="Fitzpatrick D.A."/>
            <person name="Frisvad J.C."/>
            <person name="Nielsen K.L."/>
        </authorList>
    </citation>
    <scope>NUCLEOTIDE SEQUENCE [LARGE SCALE GENOMIC DNA]</scope>
    <source>
        <strain evidence="7 8">IBT 35679</strain>
    </source>
</reference>